<feature type="region of interest" description="Disordered" evidence="4">
    <location>
        <begin position="650"/>
        <end position="680"/>
    </location>
</feature>
<dbReference type="InterPro" id="IPR045180">
    <property type="entry name" value="La_dom_prot"/>
</dbReference>
<evidence type="ECO:0000256" key="1">
    <source>
        <dbReference type="ARBA" id="ARBA00022553"/>
    </source>
</evidence>
<feature type="compositionally biased region" description="Polar residues" evidence="4">
    <location>
        <begin position="513"/>
        <end position="533"/>
    </location>
</feature>
<keyword evidence="6" id="KW-1185">Reference proteome</keyword>
<dbReference type="Pfam" id="PF05383">
    <property type="entry name" value="La"/>
    <property type="match status" value="1"/>
</dbReference>
<reference evidence="7" key="1">
    <citation type="submission" date="2017-02" db="UniProtKB">
        <authorList>
            <consortium name="WormBaseParasite"/>
        </authorList>
    </citation>
    <scope>IDENTIFICATION</scope>
</reference>
<dbReference type="WBParaSite" id="PTRK_0001545800.1">
    <property type="protein sequence ID" value="PTRK_0001545800.1"/>
    <property type="gene ID" value="PTRK_0001545800"/>
</dbReference>
<dbReference type="Proteomes" id="UP000038045">
    <property type="component" value="Unplaced"/>
</dbReference>
<evidence type="ECO:0000259" key="5">
    <source>
        <dbReference type="PROSITE" id="PS50961"/>
    </source>
</evidence>
<keyword evidence="1" id="KW-0597">Phosphoprotein</keyword>
<organism evidence="6 7">
    <name type="scientific">Parastrongyloides trichosuri</name>
    <name type="common">Possum-specific nematode worm</name>
    <dbReference type="NCBI Taxonomy" id="131310"/>
    <lineage>
        <taxon>Eukaryota</taxon>
        <taxon>Metazoa</taxon>
        <taxon>Ecdysozoa</taxon>
        <taxon>Nematoda</taxon>
        <taxon>Chromadorea</taxon>
        <taxon>Rhabditida</taxon>
        <taxon>Tylenchina</taxon>
        <taxon>Panagrolaimomorpha</taxon>
        <taxon>Strongyloidoidea</taxon>
        <taxon>Strongyloididae</taxon>
        <taxon>Parastrongyloides</taxon>
    </lineage>
</organism>
<name>A0A0N5A1F9_PARTI</name>
<dbReference type="GO" id="GO:0010494">
    <property type="term" value="C:cytoplasmic stress granule"/>
    <property type="evidence" value="ECO:0007669"/>
    <property type="project" value="TreeGrafter"/>
</dbReference>
<dbReference type="InterPro" id="IPR058699">
    <property type="entry name" value="RRM_LARP4/4B"/>
</dbReference>
<dbReference type="PANTHER" id="PTHR22792">
    <property type="entry name" value="LUPUS LA PROTEIN-RELATED"/>
    <property type="match status" value="1"/>
</dbReference>
<dbReference type="PROSITE" id="PS50961">
    <property type="entry name" value="HTH_LA"/>
    <property type="match status" value="1"/>
</dbReference>
<dbReference type="GO" id="GO:0005829">
    <property type="term" value="C:cytosol"/>
    <property type="evidence" value="ECO:0007669"/>
    <property type="project" value="TreeGrafter"/>
</dbReference>
<proteinExistence type="predicted"/>
<protein>
    <submittedName>
        <fullName evidence="7">HTH La-type RNA-binding domain-containing protein</fullName>
    </submittedName>
</protein>
<accession>A0A0N5A1F9</accession>
<dbReference type="InterPro" id="IPR036388">
    <property type="entry name" value="WH-like_DNA-bd_sf"/>
</dbReference>
<feature type="compositionally biased region" description="Low complexity" evidence="4">
    <location>
        <begin position="501"/>
        <end position="512"/>
    </location>
</feature>
<dbReference type="Pfam" id="PF26088">
    <property type="entry name" value="RRM_LARP4"/>
    <property type="match status" value="1"/>
</dbReference>
<dbReference type="InterPro" id="IPR006630">
    <property type="entry name" value="La_HTH"/>
</dbReference>
<dbReference type="GO" id="GO:0045727">
    <property type="term" value="P:positive regulation of translation"/>
    <property type="evidence" value="ECO:0007669"/>
    <property type="project" value="TreeGrafter"/>
</dbReference>
<dbReference type="InterPro" id="IPR036390">
    <property type="entry name" value="WH_DNA-bd_sf"/>
</dbReference>
<dbReference type="STRING" id="131310.A0A0N5A1F9"/>
<dbReference type="CDD" id="cd07323">
    <property type="entry name" value="LAM"/>
    <property type="match status" value="1"/>
</dbReference>
<feature type="region of interest" description="Disordered" evidence="4">
    <location>
        <begin position="710"/>
        <end position="730"/>
    </location>
</feature>
<sequence length="880" mass="99225">MTGQLNGHFFMCTETSPRCYVIQKLDSSTITQKTLSNVAKNIPQNLGNNDQYSSNSSNPPFPNLPYWYNAEIEKNLIGVSEGLPPTSHYVYPNNNNVSSVPNIQVTEDSGNVMKYGPEKDNLLQVDKNLTDQKSETSGEEDNGTRELEDKLRGQLEYYFSRENLSTDKYLKGQMDSEGYVQIKILANFRKISALTNDINIIIDAIKKSNILQVDKNNEKVRVSAKRSTLILREISETDGEDMVKELLKNGPEWKRICYASNNSWYVTYDDDESCGKACLEIQEQAKKLGKDISVRIKTGGVPIHENHHSSSSNVSTVTTGNMINNGNNFMNNNNSINYLNPLSIIPYGENFVVPHQCQNYSPVQLNNYEGMNYYKNCNKESFINGLGCFTSSTSRKNFISKNSISPRRLSPSSKNNYGKKQNSLSFPTQIEKMDLGPILTLSGFYPTAAYKPSPEGLREIPLPPNPNLFMNSGQQYRNNKNSTNMTSSHSTINVNSKKTINENNYGKRNNNNYKVSQHYNSTPENTKINNNNGFQKYGNISNLHQNNSFSPSEYKNNNHYGNHIVNNNKSTSLAFNNTKYVGKNFNPSYNSTTVEGGNKKVYRYSNESNSSSSSSNFTKVTLFNNGYRGPTNNTTTNFKVKGINNGNGIKKYNTGYDKNLGINRNKNSESNDESDDGKEKNIIPKIDEDCNKIYWKIKDTAKKVNICEGNNDDNKRGDEQNNLHSDTQTNDVDLFKIPGKNDKETFIFDEPKVRENNLPSNINDKNNIIIERKISSKSNDTTTITKISQQQPKCQPKYNFNEGEFPVLCEVTDKMGTSLGINSNNNRKNSSSDYGTLQFSDIAAGKSRNPTQSTDENFDECNKNTVMRKSYAETLLVDKN</sequence>
<evidence type="ECO:0000313" key="6">
    <source>
        <dbReference type="Proteomes" id="UP000038045"/>
    </source>
</evidence>
<evidence type="ECO:0000256" key="4">
    <source>
        <dbReference type="SAM" id="MobiDB-lite"/>
    </source>
</evidence>
<dbReference type="AlphaFoldDB" id="A0A0N5A1F9"/>
<dbReference type="SMART" id="SM00715">
    <property type="entry name" value="LA"/>
    <property type="match status" value="1"/>
</dbReference>
<dbReference type="PANTHER" id="PTHR22792:SF131">
    <property type="entry name" value="LA-RELATED PROTEIN LARP4B"/>
    <property type="match status" value="1"/>
</dbReference>
<evidence type="ECO:0000313" key="7">
    <source>
        <dbReference type="WBParaSite" id="PTRK_0001545800.1"/>
    </source>
</evidence>
<dbReference type="GO" id="GO:0003730">
    <property type="term" value="F:mRNA 3'-UTR binding"/>
    <property type="evidence" value="ECO:0007669"/>
    <property type="project" value="TreeGrafter"/>
</dbReference>
<evidence type="ECO:0000256" key="3">
    <source>
        <dbReference type="PROSITE-ProRule" id="PRU00332"/>
    </source>
</evidence>
<keyword evidence="2 3" id="KW-0694">RNA-binding</keyword>
<feature type="region of interest" description="Disordered" evidence="4">
    <location>
        <begin position="501"/>
        <end position="533"/>
    </location>
</feature>
<dbReference type="SUPFAM" id="SSF46785">
    <property type="entry name" value="Winged helix' DNA-binding domain"/>
    <property type="match status" value="1"/>
</dbReference>
<evidence type="ECO:0000256" key="2">
    <source>
        <dbReference type="ARBA" id="ARBA00022884"/>
    </source>
</evidence>
<feature type="compositionally biased region" description="Basic and acidic residues" evidence="4">
    <location>
        <begin position="712"/>
        <end position="721"/>
    </location>
</feature>
<dbReference type="Gene3D" id="1.10.10.10">
    <property type="entry name" value="Winged helix-like DNA-binding domain superfamily/Winged helix DNA-binding domain"/>
    <property type="match status" value="1"/>
</dbReference>
<feature type="domain" description="HTH La-type RNA-binding" evidence="5">
    <location>
        <begin position="141"/>
        <end position="230"/>
    </location>
</feature>